<sequence>MAQKVIFDTDPGQDDAVAILTALASPDEIDVLGIVTVAGNIPLDLTTKNALKLLELGGRNEIPVHPGCSKPFGRTLVTAEHVHGKTGLDGPDLPEPKIVAQSQHGVDFLIDTVRAHEPGTIRLLCLGPLTNVALAFAKAPDIPGRLKDIVMMGGGYFEVGNITPTAEFNIYVDPEAASAVFRSGAALTVLPLDVTHRMRSTKERIEAFRAIGNRSGDAVAAMLSFSERFDVEKYNWEGAPLHDPCVTAFVLRPDIFEGRAVNAMIETGSELCRGMTVVDYWGVTDRPKNVVWMRSGDADAFFAFLTERVGRLP</sequence>
<dbReference type="GO" id="GO:0005829">
    <property type="term" value="C:cytosol"/>
    <property type="evidence" value="ECO:0007669"/>
    <property type="project" value="TreeGrafter"/>
</dbReference>
<proteinExistence type="predicted"/>
<reference evidence="4" key="1">
    <citation type="journal article" date="2015" name="Proc. Natl. Acad. Sci. U.S.A.">
        <title>Bacterial clade with the ribosomal RNA operon on a small plasmid rather than the chromosome.</title>
        <authorList>
            <person name="Anda M."/>
            <person name="Ohtsubo Y."/>
            <person name="Okubo T."/>
            <person name="Sugawara M."/>
            <person name="Nagata Y."/>
            <person name="Tsuda M."/>
            <person name="Minamisawa K."/>
            <person name="Mitsui H."/>
        </authorList>
    </citation>
    <scope>NUCLEOTIDE SEQUENCE</scope>
    <source>
        <strain evidence="4">DSM 15513</strain>
    </source>
</reference>
<protein>
    <submittedName>
        <fullName evidence="4">Inosine-uridine preferring nucleoside hydrolase</fullName>
    </submittedName>
</protein>
<dbReference type="GO" id="GO:0008477">
    <property type="term" value="F:purine nucleosidase activity"/>
    <property type="evidence" value="ECO:0007669"/>
    <property type="project" value="TreeGrafter"/>
</dbReference>
<dbReference type="GO" id="GO:0006152">
    <property type="term" value="P:purine nucleoside catabolic process"/>
    <property type="evidence" value="ECO:0007669"/>
    <property type="project" value="TreeGrafter"/>
</dbReference>
<dbReference type="RefSeq" id="WP_007068414.1">
    <property type="nucleotide sequence ID" value="NZ_BBWO01000031.1"/>
</dbReference>
<evidence type="ECO:0000313" key="4">
    <source>
        <dbReference type="EMBL" id="BAT31014.1"/>
    </source>
</evidence>
<evidence type="ECO:0000259" key="3">
    <source>
        <dbReference type="Pfam" id="PF01156"/>
    </source>
</evidence>
<dbReference type="InterPro" id="IPR036452">
    <property type="entry name" value="Ribo_hydro-like"/>
</dbReference>
<dbReference type="Gene3D" id="3.90.245.10">
    <property type="entry name" value="Ribonucleoside hydrolase-like"/>
    <property type="match status" value="1"/>
</dbReference>
<dbReference type="PANTHER" id="PTHR12304:SF4">
    <property type="entry name" value="URIDINE NUCLEOSIDASE"/>
    <property type="match status" value="1"/>
</dbReference>
<dbReference type="InterPro" id="IPR023186">
    <property type="entry name" value="IUNH"/>
</dbReference>
<organism evidence="4">
    <name type="scientific">Fulvimarina pelagi</name>
    <dbReference type="NCBI Taxonomy" id="217511"/>
    <lineage>
        <taxon>Bacteria</taxon>
        <taxon>Pseudomonadati</taxon>
        <taxon>Pseudomonadota</taxon>
        <taxon>Alphaproteobacteria</taxon>
        <taxon>Hyphomicrobiales</taxon>
        <taxon>Aurantimonadaceae</taxon>
        <taxon>Fulvimarina</taxon>
    </lineage>
</organism>
<feature type="domain" description="Inosine/uridine-preferring nucleoside hydrolase" evidence="3">
    <location>
        <begin position="5"/>
        <end position="302"/>
    </location>
</feature>
<dbReference type="InterPro" id="IPR001910">
    <property type="entry name" value="Inosine/uridine_hydrolase_dom"/>
</dbReference>
<dbReference type="AlphaFoldDB" id="A0A0P0Z9J3"/>
<keyword evidence="2" id="KW-0326">Glycosidase</keyword>
<dbReference type="OrthoDB" id="9797882at2"/>
<dbReference type="PROSITE" id="PS01247">
    <property type="entry name" value="IUNH"/>
    <property type="match status" value="1"/>
</dbReference>
<keyword evidence="1 4" id="KW-0378">Hydrolase</keyword>
<name>A0A0P0Z9J3_9HYPH</name>
<dbReference type="Pfam" id="PF01156">
    <property type="entry name" value="IU_nuc_hydro"/>
    <property type="match status" value="1"/>
</dbReference>
<dbReference type="CDD" id="cd02651">
    <property type="entry name" value="nuc_hydro_IU_UC_XIUA"/>
    <property type="match status" value="1"/>
</dbReference>
<evidence type="ECO:0000256" key="2">
    <source>
        <dbReference type="ARBA" id="ARBA00023295"/>
    </source>
</evidence>
<dbReference type="SUPFAM" id="SSF53590">
    <property type="entry name" value="Nucleoside hydrolase"/>
    <property type="match status" value="1"/>
</dbReference>
<dbReference type="GO" id="GO:0045437">
    <property type="term" value="F:uridine nucleosidase activity"/>
    <property type="evidence" value="ECO:0007669"/>
    <property type="project" value="UniProtKB-ARBA"/>
</dbReference>
<dbReference type="InterPro" id="IPR015910">
    <property type="entry name" value="I/U_nuclsd_hydro_CS"/>
</dbReference>
<dbReference type="PANTHER" id="PTHR12304">
    <property type="entry name" value="INOSINE-URIDINE PREFERRING NUCLEOSIDE HYDROLASE"/>
    <property type="match status" value="1"/>
</dbReference>
<dbReference type="EMBL" id="LC066396">
    <property type="protein sequence ID" value="BAT31014.1"/>
    <property type="molecule type" value="Genomic_DNA"/>
</dbReference>
<evidence type="ECO:0000256" key="1">
    <source>
        <dbReference type="ARBA" id="ARBA00022801"/>
    </source>
</evidence>
<accession>A0A0P0Z9J3</accession>